<feature type="region of interest" description="Disordered" evidence="1">
    <location>
        <begin position="70"/>
        <end position="97"/>
    </location>
</feature>
<dbReference type="Proteomes" id="UP000694920">
    <property type="component" value="Unplaced"/>
</dbReference>
<evidence type="ECO:0000313" key="3">
    <source>
        <dbReference type="RefSeq" id="XP_024944380.1"/>
    </source>
</evidence>
<evidence type="ECO:0000256" key="1">
    <source>
        <dbReference type="SAM" id="MobiDB-lite"/>
    </source>
</evidence>
<feature type="region of interest" description="Disordered" evidence="1">
    <location>
        <begin position="1"/>
        <end position="49"/>
    </location>
</feature>
<dbReference type="RefSeq" id="XP_024944380.1">
    <property type="nucleotide sequence ID" value="XM_025088612.1"/>
</dbReference>
<dbReference type="GeneID" id="112494892"/>
<feature type="compositionally biased region" description="Basic residues" evidence="1">
    <location>
        <begin position="73"/>
        <end position="87"/>
    </location>
</feature>
<organism evidence="2 3">
    <name type="scientific">Cephus cinctus</name>
    <name type="common">Wheat stem sawfly</name>
    <dbReference type="NCBI Taxonomy" id="211228"/>
    <lineage>
        <taxon>Eukaryota</taxon>
        <taxon>Metazoa</taxon>
        <taxon>Ecdysozoa</taxon>
        <taxon>Arthropoda</taxon>
        <taxon>Hexapoda</taxon>
        <taxon>Insecta</taxon>
        <taxon>Pterygota</taxon>
        <taxon>Neoptera</taxon>
        <taxon>Endopterygota</taxon>
        <taxon>Hymenoptera</taxon>
        <taxon>Cephoidea</taxon>
        <taxon>Cephidae</taxon>
        <taxon>Cephus</taxon>
    </lineage>
</organism>
<protein>
    <submittedName>
        <fullName evidence="3">Uncharacterized protein LOC112494892 isoform X1</fullName>
    </submittedName>
</protein>
<keyword evidence="2" id="KW-1185">Reference proteome</keyword>
<feature type="compositionally biased region" description="Basic and acidic residues" evidence="1">
    <location>
        <begin position="1"/>
        <end position="15"/>
    </location>
</feature>
<accession>A0AAJ7RNU8</accession>
<evidence type="ECO:0000313" key="2">
    <source>
        <dbReference type="Proteomes" id="UP000694920"/>
    </source>
</evidence>
<dbReference type="KEGG" id="ccin:112494892"/>
<feature type="compositionally biased region" description="Basic and acidic residues" evidence="1">
    <location>
        <begin position="27"/>
        <end position="39"/>
    </location>
</feature>
<sequence length="137" mass="16027">MNSEPDQKSCGEFLREGGSLEQNETQNRNDLEVFEEPQKSESQNLPKKDTKIEKNVKAFGNDLKRVFSSKIRGVPKRMKSRKSKGSNKNRNICNKDDISLSPINKLPRIPKEVFRVLELLRHENFLTYVERYYNPKL</sequence>
<reference evidence="3" key="1">
    <citation type="submission" date="2025-08" db="UniProtKB">
        <authorList>
            <consortium name="RefSeq"/>
        </authorList>
    </citation>
    <scope>IDENTIFICATION</scope>
</reference>
<name>A0AAJ7RNU8_CEPCN</name>
<gene>
    <name evidence="3" type="primary">LOC112494892</name>
</gene>
<proteinExistence type="predicted"/>
<dbReference type="AlphaFoldDB" id="A0AAJ7RNU8"/>